<proteinExistence type="predicted"/>
<evidence type="ECO:0000313" key="2">
    <source>
        <dbReference type="EMBL" id="OWF39514.1"/>
    </source>
</evidence>
<reference evidence="2 3" key="1">
    <citation type="journal article" date="2017" name="Nat. Ecol. Evol.">
        <title>Scallop genome provides insights into evolution of bilaterian karyotype and development.</title>
        <authorList>
            <person name="Wang S."/>
            <person name="Zhang J."/>
            <person name="Jiao W."/>
            <person name="Li J."/>
            <person name="Xun X."/>
            <person name="Sun Y."/>
            <person name="Guo X."/>
            <person name="Huan P."/>
            <person name="Dong B."/>
            <person name="Zhang L."/>
            <person name="Hu X."/>
            <person name="Sun X."/>
            <person name="Wang J."/>
            <person name="Zhao C."/>
            <person name="Wang Y."/>
            <person name="Wang D."/>
            <person name="Huang X."/>
            <person name="Wang R."/>
            <person name="Lv J."/>
            <person name="Li Y."/>
            <person name="Zhang Z."/>
            <person name="Liu B."/>
            <person name="Lu W."/>
            <person name="Hui Y."/>
            <person name="Liang J."/>
            <person name="Zhou Z."/>
            <person name="Hou R."/>
            <person name="Li X."/>
            <person name="Liu Y."/>
            <person name="Li H."/>
            <person name="Ning X."/>
            <person name="Lin Y."/>
            <person name="Zhao L."/>
            <person name="Xing Q."/>
            <person name="Dou J."/>
            <person name="Li Y."/>
            <person name="Mao J."/>
            <person name="Guo H."/>
            <person name="Dou H."/>
            <person name="Li T."/>
            <person name="Mu C."/>
            <person name="Jiang W."/>
            <person name="Fu Q."/>
            <person name="Fu X."/>
            <person name="Miao Y."/>
            <person name="Liu J."/>
            <person name="Yu Q."/>
            <person name="Li R."/>
            <person name="Liao H."/>
            <person name="Li X."/>
            <person name="Kong Y."/>
            <person name="Jiang Z."/>
            <person name="Chourrout D."/>
            <person name="Li R."/>
            <person name="Bao Z."/>
        </authorList>
    </citation>
    <scope>NUCLEOTIDE SEQUENCE [LARGE SCALE GENOMIC DNA]</scope>
    <source>
        <strain evidence="2 3">PY_sf001</strain>
    </source>
</reference>
<evidence type="ECO:0000256" key="1">
    <source>
        <dbReference type="SAM" id="Phobius"/>
    </source>
</evidence>
<dbReference type="Pfam" id="PF08592">
    <property type="entry name" value="Anthrone_oxy"/>
    <property type="match status" value="1"/>
</dbReference>
<dbReference type="PANTHER" id="PTHR36535">
    <property type="entry name" value="YALI0E30327P"/>
    <property type="match status" value="1"/>
</dbReference>
<accession>A0A210PSS6</accession>
<sequence length="128" mass="13986">MEKGMVSDICSVATTAFAGMFAGGAVGSTVFTMPALMKIEDTAAMRVGWKYHILCGSKYMPKLAMASIVTGSAVSYLDDTDNRWYWLAGAGAMLSVIPFTIFVMLPDMNKLLKDDVIEQRGNRMAYHI</sequence>
<evidence type="ECO:0000313" key="3">
    <source>
        <dbReference type="Proteomes" id="UP000242188"/>
    </source>
</evidence>
<keyword evidence="3" id="KW-1185">Reference proteome</keyword>
<name>A0A210PSS6_MIZYE</name>
<protein>
    <submittedName>
        <fullName evidence="2">Uncharacterized protein</fullName>
    </submittedName>
</protein>
<feature type="transmembrane region" description="Helical" evidence="1">
    <location>
        <begin position="83"/>
        <end position="105"/>
    </location>
</feature>
<keyword evidence="1" id="KW-1133">Transmembrane helix</keyword>
<dbReference type="InterPro" id="IPR013901">
    <property type="entry name" value="Anthrone_oxy"/>
</dbReference>
<keyword evidence="1" id="KW-0472">Membrane</keyword>
<feature type="transmembrane region" description="Helical" evidence="1">
    <location>
        <begin position="12"/>
        <end position="36"/>
    </location>
</feature>
<dbReference type="Proteomes" id="UP000242188">
    <property type="component" value="Unassembled WGS sequence"/>
</dbReference>
<keyword evidence="1" id="KW-0812">Transmembrane</keyword>
<dbReference type="AlphaFoldDB" id="A0A210PSS6"/>
<dbReference type="OrthoDB" id="5954308at2759"/>
<comment type="caution">
    <text evidence="2">The sequence shown here is derived from an EMBL/GenBank/DDBJ whole genome shotgun (WGS) entry which is preliminary data.</text>
</comment>
<dbReference type="PANTHER" id="PTHR36535:SF1">
    <property type="entry name" value="DUF1772 DOMAIN-CONTAINING PROTEIN"/>
    <property type="match status" value="1"/>
</dbReference>
<organism evidence="2 3">
    <name type="scientific">Mizuhopecten yessoensis</name>
    <name type="common">Japanese scallop</name>
    <name type="synonym">Patinopecten yessoensis</name>
    <dbReference type="NCBI Taxonomy" id="6573"/>
    <lineage>
        <taxon>Eukaryota</taxon>
        <taxon>Metazoa</taxon>
        <taxon>Spiralia</taxon>
        <taxon>Lophotrochozoa</taxon>
        <taxon>Mollusca</taxon>
        <taxon>Bivalvia</taxon>
        <taxon>Autobranchia</taxon>
        <taxon>Pteriomorphia</taxon>
        <taxon>Pectinida</taxon>
        <taxon>Pectinoidea</taxon>
        <taxon>Pectinidae</taxon>
        <taxon>Mizuhopecten</taxon>
    </lineage>
</organism>
<gene>
    <name evidence="2" type="ORF">KP79_PYT11120</name>
</gene>
<dbReference type="EMBL" id="NEDP02005523">
    <property type="protein sequence ID" value="OWF39514.1"/>
    <property type="molecule type" value="Genomic_DNA"/>
</dbReference>